<dbReference type="Proteomes" id="UP000192578">
    <property type="component" value="Unassembled WGS sequence"/>
</dbReference>
<dbReference type="OrthoDB" id="10455874at2759"/>
<organism evidence="2 3">
    <name type="scientific">Hypsibius exemplaris</name>
    <name type="common">Freshwater tardigrade</name>
    <dbReference type="NCBI Taxonomy" id="2072580"/>
    <lineage>
        <taxon>Eukaryota</taxon>
        <taxon>Metazoa</taxon>
        <taxon>Ecdysozoa</taxon>
        <taxon>Tardigrada</taxon>
        <taxon>Eutardigrada</taxon>
        <taxon>Parachela</taxon>
        <taxon>Hypsibioidea</taxon>
        <taxon>Hypsibiidae</taxon>
        <taxon>Hypsibius</taxon>
    </lineage>
</organism>
<accession>A0A1W0XEB0</accession>
<gene>
    <name evidence="2" type="ORF">BV898_00746</name>
</gene>
<evidence type="ECO:0008006" key="4">
    <source>
        <dbReference type="Google" id="ProtNLM"/>
    </source>
</evidence>
<keyword evidence="1" id="KW-0732">Signal</keyword>
<keyword evidence="3" id="KW-1185">Reference proteome</keyword>
<feature type="chain" id="PRO_5013207053" description="ZP domain-containing protein" evidence="1">
    <location>
        <begin position="21"/>
        <end position="214"/>
    </location>
</feature>
<evidence type="ECO:0000313" key="2">
    <source>
        <dbReference type="EMBL" id="OQV25820.1"/>
    </source>
</evidence>
<comment type="caution">
    <text evidence="2">The sequence shown here is derived from an EMBL/GenBank/DDBJ whole genome shotgun (WGS) entry which is preliminary data.</text>
</comment>
<dbReference type="EMBL" id="MTYJ01000002">
    <property type="protein sequence ID" value="OQV25820.1"/>
    <property type="molecule type" value="Genomic_DNA"/>
</dbReference>
<reference evidence="3" key="1">
    <citation type="submission" date="2017-01" db="EMBL/GenBank/DDBJ databases">
        <title>Comparative genomics of anhydrobiosis in the tardigrade Hypsibius dujardini.</title>
        <authorList>
            <person name="Yoshida Y."/>
            <person name="Koutsovoulos G."/>
            <person name="Laetsch D."/>
            <person name="Stevens L."/>
            <person name="Kumar S."/>
            <person name="Horikawa D."/>
            <person name="Ishino K."/>
            <person name="Komine S."/>
            <person name="Tomita M."/>
            <person name="Blaxter M."/>
            <person name="Arakawa K."/>
        </authorList>
    </citation>
    <scope>NUCLEOTIDE SEQUENCE [LARGE SCALE GENOMIC DNA]</scope>
    <source>
        <strain evidence="3">Z151</strain>
    </source>
</reference>
<proteinExistence type="predicted"/>
<evidence type="ECO:0000313" key="3">
    <source>
        <dbReference type="Proteomes" id="UP000192578"/>
    </source>
</evidence>
<sequence length="214" mass="23091">MRQQVLGIFLLVIGWLTVECKEALNITCKMDATQITVEIFTTRPLYSVQLKNADQTCDPQEFTETSIRFHIQNYQLGRCGFTRADDSPNGIDGTFWNNLSWKEKPSSSKTSNTKVKCAHKLSKILAAQPPPQLFRVPLIIHLPFGAFPSAFNSMMAAGQQPTAGGPPNLEASPSTGSIAGGGFPGPFGPGMVWLRSAGGATPAAGESVPVIQRR</sequence>
<dbReference type="AlphaFoldDB" id="A0A1W0XEB0"/>
<feature type="signal peptide" evidence="1">
    <location>
        <begin position="1"/>
        <end position="20"/>
    </location>
</feature>
<evidence type="ECO:0000256" key="1">
    <source>
        <dbReference type="SAM" id="SignalP"/>
    </source>
</evidence>
<protein>
    <recommendedName>
        <fullName evidence="4">ZP domain-containing protein</fullName>
    </recommendedName>
</protein>
<name>A0A1W0XEB0_HYPEX</name>